<accession>A0A0F6TEP3</accession>
<dbReference type="EMBL" id="LR134377">
    <property type="protein sequence ID" value="VEH05675.1"/>
    <property type="molecule type" value="Genomic_DNA"/>
</dbReference>
<evidence type="ECO:0000313" key="1">
    <source>
        <dbReference type="EMBL" id="AKE42251.1"/>
    </source>
</evidence>
<evidence type="ECO:0000313" key="2">
    <source>
        <dbReference type="EMBL" id="VEH05675.1"/>
    </source>
</evidence>
<evidence type="ECO:0000313" key="4">
    <source>
        <dbReference type="Proteomes" id="UP000271380"/>
    </source>
</evidence>
<name>A0A0F6TEP3_9CORY</name>
<organism evidence="1 3">
    <name type="scientific">Corynebacterium kutscheri</name>
    <dbReference type="NCBI Taxonomy" id="35755"/>
    <lineage>
        <taxon>Bacteria</taxon>
        <taxon>Bacillati</taxon>
        <taxon>Actinomycetota</taxon>
        <taxon>Actinomycetes</taxon>
        <taxon>Mycobacteriales</taxon>
        <taxon>Corynebacteriaceae</taxon>
        <taxon>Corynebacterium</taxon>
    </lineage>
</organism>
<dbReference type="OrthoDB" id="3255135at2"/>
<dbReference type="Gene3D" id="3.10.20.30">
    <property type="match status" value="1"/>
</dbReference>
<dbReference type="KEGG" id="cku:UL82_10585"/>
<dbReference type="AlphaFoldDB" id="A0A0F6TEP3"/>
<reference evidence="1 3" key="1">
    <citation type="journal article" date="2015" name="Genome Announc.">
        <title>Complete Genome Sequence of Corynebacterium kutscheri DSM 20755, a Corynebacterial Type Strain with Remarkably Low G+C Content of Chromosomal DNA.</title>
        <authorList>
            <person name="Ruckert C."/>
            <person name="Albersmeier A."/>
            <person name="Winkler A."/>
            <person name="Tauch A."/>
        </authorList>
    </citation>
    <scope>NUCLEOTIDE SEQUENCE [LARGE SCALE GENOMIC DNA]</scope>
    <source>
        <strain evidence="1 3">DSM 20755</strain>
    </source>
</reference>
<keyword evidence="3" id="KW-1185">Reference proteome</keyword>
<reference evidence="2 4" key="2">
    <citation type="submission" date="2018-12" db="EMBL/GenBank/DDBJ databases">
        <authorList>
            <consortium name="Pathogen Informatics"/>
        </authorList>
    </citation>
    <scope>NUCLEOTIDE SEQUENCE [LARGE SCALE GENOMIC DNA]</scope>
    <source>
        <strain evidence="2 4">NCTC949</strain>
    </source>
</reference>
<evidence type="ECO:0000313" key="3">
    <source>
        <dbReference type="Proteomes" id="UP000033457"/>
    </source>
</evidence>
<gene>
    <name evidence="2" type="ORF">NCTC949_00734</name>
    <name evidence="1" type="ORF">UL82_10585</name>
</gene>
<dbReference type="Proteomes" id="UP000033457">
    <property type="component" value="Chromosome"/>
</dbReference>
<proteinExistence type="predicted"/>
<dbReference type="EMBL" id="CP011312">
    <property type="protein sequence ID" value="AKE42251.1"/>
    <property type="molecule type" value="Genomic_DNA"/>
</dbReference>
<dbReference type="InterPro" id="IPR016155">
    <property type="entry name" value="Mopterin_synth/thiamin_S_b"/>
</dbReference>
<dbReference type="InterPro" id="IPR012675">
    <property type="entry name" value="Beta-grasp_dom_sf"/>
</dbReference>
<dbReference type="SUPFAM" id="SSF54285">
    <property type="entry name" value="MoaD/ThiS"/>
    <property type="match status" value="1"/>
</dbReference>
<dbReference type="Proteomes" id="UP000271380">
    <property type="component" value="Chromosome"/>
</dbReference>
<dbReference type="HOGENOM" id="CLU_114601_2_2_11"/>
<sequence>MQIRFFAGAAETAGTDQLVFDAAGCSAQEVIDVLVADNPKLERVFQVSSLLADGIRLQTLDQDISGVQQLDVLPPFAGG</sequence>
<dbReference type="RefSeq" id="WP_046440910.1">
    <property type="nucleotide sequence ID" value="NZ_CP011312.1"/>
</dbReference>
<protein>
    <submittedName>
        <fullName evidence="2">Molybdopterin biosynthesis protein MoaD2</fullName>
    </submittedName>
    <submittedName>
        <fullName evidence="1">ThiS family protein</fullName>
    </submittedName>
</protein>
<dbReference type="STRING" id="35755.UL82_10585"/>